<feature type="region of interest" description="Disordered" evidence="5">
    <location>
        <begin position="1237"/>
        <end position="1260"/>
    </location>
</feature>
<name>A0A1R3RA70_ASPC5</name>
<dbReference type="InterPro" id="IPR052431">
    <property type="entry name" value="SKI2_subfamily_helicases"/>
</dbReference>
<keyword evidence="2" id="KW-0378">Hydrolase</keyword>
<keyword evidence="9" id="KW-1185">Reference proteome</keyword>
<feature type="compositionally biased region" description="Polar residues" evidence="5">
    <location>
        <begin position="1836"/>
        <end position="1849"/>
    </location>
</feature>
<dbReference type="PANTHER" id="PTHR44533:SF4">
    <property type="entry name" value="DEAD_H RNA HELICASE, PUTATIVE-RELATED"/>
    <property type="match status" value="1"/>
</dbReference>
<dbReference type="OrthoDB" id="2320933at2759"/>
<dbReference type="VEuPathDB" id="FungiDB:ASPCADRAFT_134388"/>
<feature type="compositionally biased region" description="Basic and acidic residues" evidence="5">
    <location>
        <begin position="1247"/>
        <end position="1260"/>
    </location>
</feature>
<dbReference type="GO" id="GO:0003676">
    <property type="term" value="F:nucleic acid binding"/>
    <property type="evidence" value="ECO:0007669"/>
    <property type="project" value="InterPro"/>
</dbReference>
<protein>
    <recommendedName>
        <fullName evidence="10">DEAD/DEAH box helicase</fullName>
    </recommendedName>
</protein>
<accession>A0A1R3RA70</accession>
<feature type="compositionally biased region" description="Basic residues" evidence="5">
    <location>
        <begin position="1237"/>
        <end position="1246"/>
    </location>
</feature>
<dbReference type="GO" id="GO:0005737">
    <property type="term" value="C:cytoplasm"/>
    <property type="evidence" value="ECO:0007669"/>
    <property type="project" value="TreeGrafter"/>
</dbReference>
<dbReference type="OMA" id="GYFHRLC"/>
<dbReference type="Pfam" id="PF26076">
    <property type="entry name" value="WHD_DDX60"/>
    <property type="match status" value="1"/>
</dbReference>
<dbReference type="Pfam" id="PF00271">
    <property type="entry name" value="Helicase_C"/>
    <property type="match status" value="1"/>
</dbReference>
<dbReference type="Pfam" id="PF23002">
    <property type="entry name" value="PIN-like_DDX60"/>
    <property type="match status" value="1"/>
</dbReference>
<feature type="domain" description="Helicase C-terminal" evidence="7">
    <location>
        <begin position="1285"/>
        <end position="1427"/>
    </location>
</feature>
<dbReference type="GO" id="GO:0004386">
    <property type="term" value="F:helicase activity"/>
    <property type="evidence" value="ECO:0007669"/>
    <property type="project" value="UniProtKB-KW"/>
</dbReference>
<organism evidence="8 9">
    <name type="scientific">Aspergillus carbonarius (strain ITEM 5010)</name>
    <dbReference type="NCBI Taxonomy" id="602072"/>
    <lineage>
        <taxon>Eukaryota</taxon>
        <taxon>Fungi</taxon>
        <taxon>Dikarya</taxon>
        <taxon>Ascomycota</taxon>
        <taxon>Pezizomycotina</taxon>
        <taxon>Eurotiomycetes</taxon>
        <taxon>Eurotiomycetidae</taxon>
        <taxon>Eurotiales</taxon>
        <taxon>Aspergillaceae</taxon>
        <taxon>Aspergillus</taxon>
        <taxon>Aspergillus subgen. Circumdati</taxon>
    </lineage>
</organism>
<dbReference type="EMBL" id="KV907511">
    <property type="protein sequence ID" value="OOF91376.1"/>
    <property type="molecule type" value="Genomic_DNA"/>
</dbReference>
<evidence type="ECO:0000313" key="8">
    <source>
        <dbReference type="EMBL" id="OOF91376.1"/>
    </source>
</evidence>
<dbReference type="SMART" id="SM00490">
    <property type="entry name" value="HELICc"/>
    <property type="match status" value="1"/>
</dbReference>
<dbReference type="PROSITE" id="PS51192">
    <property type="entry name" value="HELICASE_ATP_BIND_1"/>
    <property type="match status" value="1"/>
</dbReference>
<dbReference type="InterPro" id="IPR059032">
    <property type="entry name" value="WHD_DDX60"/>
</dbReference>
<dbReference type="FunFam" id="3.40.50.300:FF:001039">
    <property type="entry name" value="ATP-dependent RNA helicase DDX60"/>
    <property type="match status" value="1"/>
</dbReference>
<feature type="compositionally biased region" description="Basic and acidic residues" evidence="5">
    <location>
        <begin position="1818"/>
        <end position="1833"/>
    </location>
</feature>
<evidence type="ECO:0000256" key="4">
    <source>
        <dbReference type="ARBA" id="ARBA00022840"/>
    </source>
</evidence>
<dbReference type="STRING" id="602072.A0A1R3RA70"/>
<keyword evidence="4" id="KW-0067">ATP-binding</keyword>
<dbReference type="Gene3D" id="3.40.50.300">
    <property type="entry name" value="P-loop containing nucleotide triphosphate hydrolases"/>
    <property type="match status" value="2"/>
</dbReference>
<dbReference type="CDD" id="cd18025">
    <property type="entry name" value="DEXHc_DDX60"/>
    <property type="match status" value="1"/>
</dbReference>
<dbReference type="InterPro" id="IPR014001">
    <property type="entry name" value="Helicase_ATP-bd"/>
</dbReference>
<dbReference type="PANTHER" id="PTHR44533">
    <property type="entry name" value="DEAD/H RNA HELICASE, PUTATIVE-RELATED"/>
    <property type="match status" value="1"/>
</dbReference>
<evidence type="ECO:0000259" key="7">
    <source>
        <dbReference type="PROSITE" id="PS51194"/>
    </source>
</evidence>
<proteinExistence type="predicted"/>
<dbReference type="GO" id="GO:0016787">
    <property type="term" value="F:hydrolase activity"/>
    <property type="evidence" value="ECO:0007669"/>
    <property type="project" value="UniProtKB-KW"/>
</dbReference>
<reference evidence="9" key="1">
    <citation type="journal article" date="2017" name="Genome Biol.">
        <title>Comparative genomics reveals high biological diversity and specific adaptations in the industrially and medically important fungal genus Aspergillus.</title>
        <authorList>
            <person name="de Vries R.P."/>
            <person name="Riley R."/>
            <person name="Wiebenga A."/>
            <person name="Aguilar-Osorio G."/>
            <person name="Amillis S."/>
            <person name="Uchima C.A."/>
            <person name="Anderluh G."/>
            <person name="Asadollahi M."/>
            <person name="Askin M."/>
            <person name="Barry K."/>
            <person name="Battaglia E."/>
            <person name="Bayram O."/>
            <person name="Benocci T."/>
            <person name="Braus-Stromeyer S.A."/>
            <person name="Caldana C."/>
            <person name="Canovas D."/>
            <person name="Cerqueira G.C."/>
            <person name="Chen F."/>
            <person name="Chen W."/>
            <person name="Choi C."/>
            <person name="Clum A."/>
            <person name="Dos Santos R.A."/>
            <person name="Damasio A.R."/>
            <person name="Diallinas G."/>
            <person name="Emri T."/>
            <person name="Fekete E."/>
            <person name="Flipphi M."/>
            <person name="Freyberg S."/>
            <person name="Gallo A."/>
            <person name="Gournas C."/>
            <person name="Habgood R."/>
            <person name="Hainaut M."/>
            <person name="Harispe M.L."/>
            <person name="Henrissat B."/>
            <person name="Hilden K.S."/>
            <person name="Hope R."/>
            <person name="Hossain A."/>
            <person name="Karabika E."/>
            <person name="Karaffa L."/>
            <person name="Karanyi Z."/>
            <person name="Krasevec N."/>
            <person name="Kuo A."/>
            <person name="Kusch H."/>
            <person name="LaButti K."/>
            <person name="Lagendijk E.L."/>
            <person name="Lapidus A."/>
            <person name="Levasseur A."/>
            <person name="Lindquist E."/>
            <person name="Lipzen A."/>
            <person name="Logrieco A.F."/>
            <person name="MacCabe A."/>
            <person name="Maekelae M.R."/>
            <person name="Malavazi I."/>
            <person name="Melin P."/>
            <person name="Meyer V."/>
            <person name="Mielnichuk N."/>
            <person name="Miskei M."/>
            <person name="Molnar A.P."/>
            <person name="Mule G."/>
            <person name="Ngan C.Y."/>
            <person name="Orejas M."/>
            <person name="Orosz E."/>
            <person name="Ouedraogo J.P."/>
            <person name="Overkamp K.M."/>
            <person name="Park H.-S."/>
            <person name="Perrone G."/>
            <person name="Piumi F."/>
            <person name="Punt P.J."/>
            <person name="Ram A.F."/>
            <person name="Ramon A."/>
            <person name="Rauscher S."/>
            <person name="Record E."/>
            <person name="Riano-Pachon D.M."/>
            <person name="Robert V."/>
            <person name="Roehrig J."/>
            <person name="Ruller R."/>
            <person name="Salamov A."/>
            <person name="Salih N.S."/>
            <person name="Samson R.A."/>
            <person name="Sandor E."/>
            <person name="Sanguinetti M."/>
            <person name="Schuetze T."/>
            <person name="Sepcic K."/>
            <person name="Shelest E."/>
            <person name="Sherlock G."/>
            <person name="Sophianopoulou V."/>
            <person name="Squina F.M."/>
            <person name="Sun H."/>
            <person name="Susca A."/>
            <person name="Todd R.B."/>
            <person name="Tsang A."/>
            <person name="Unkles S.E."/>
            <person name="van de Wiele N."/>
            <person name="van Rossen-Uffink D."/>
            <person name="Oliveira J.V."/>
            <person name="Vesth T.C."/>
            <person name="Visser J."/>
            <person name="Yu J.-H."/>
            <person name="Zhou M."/>
            <person name="Andersen M.R."/>
            <person name="Archer D.B."/>
            <person name="Baker S.E."/>
            <person name="Benoit I."/>
            <person name="Brakhage A.A."/>
            <person name="Braus G.H."/>
            <person name="Fischer R."/>
            <person name="Frisvad J.C."/>
            <person name="Goldman G.H."/>
            <person name="Houbraken J."/>
            <person name="Oakley B."/>
            <person name="Pocsi I."/>
            <person name="Scazzocchio C."/>
            <person name="Seiboth B."/>
            <person name="vanKuyk P.A."/>
            <person name="Wortman J."/>
            <person name="Dyer P.S."/>
            <person name="Grigoriev I.V."/>
        </authorList>
    </citation>
    <scope>NUCLEOTIDE SEQUENCE [LARGE SCALE GENOMIC DNA]</scope>
    <source>
        <strain evidence="9">ITEM 5010</strain>
    </source>
</reference>
<feature type="domain" description="Helicase ATP-binding" evidence="6">
    <location>
        <begin position="822"/>
        <end position="992"/>
    </location>
</feature>
<dbReference type="InterPro" id="IPR027417">
    <property type="entry name" value="P-loop_NTPase"/>
</dbReference>
<keyword evidence="1" id="KW-0547">Nucleotide-binding</keyword>
<evidence type="ECO:0000256" key="1">
    <source>
        <dbReference type="ARBA" id="ARBA00022741"/>
    </source>
</evidence>
<evidence type="ECO:0008006" key="10">
    <source>
        <dbReference type="Google" id="ProtNLM"/>
    </source>
</evidence>
<feature type="region of interest" description="Disordered" evidence="5">
    <location>
        <begin position="1763"/>
        <end position="1849"/>
    </location>
</feature>
<dbReference type="SMART" id="SM00487">
    <property type="entry name" value="DEXDc"/>
    <property type="match status" value="1"/>
</dbReference>
<dbReference type="SUPFAM" id="SSF52540">
    <property type="entry name" value="P-loop containing nucleoside triphosphate hydrolases"/>
    <property type="match status" value="1"/>
</dbReference>
<evidence type="ECO:0000259" key="6">
    <source>
        <dbReference type="PROSITE" id="PS51192"/>
    </source>
</evidence>
<dbReference type="GO" id="GO:0005524">
    <property type="term" value="F:ATP binding"/>
    <property type="evidence" value="ECO:0007669"/>
    <property type="project" value="UniProtKB-KW"/>
</dbReference>
<dbReference type="InterPro" id="IPR011545">
    <property type="entry name" value="DEAD/DEAH_box_helicase_dom"/>
</dbReference>
<evidence type="ECO:0000313" key="9">
    <source>
        <dbReference type="Proteomes" id="UP000188318"/>
    </source>
</evidence>
<evidence type="ECO:0000256" key="3">
    <source>
        <dbReference type="ARBA" id="ARBA00022806"/>
    </source>
</evidence>
<gene>
    <name evidence="8" type="ORF">ASPCADRAFT_134388</name>
</gene>
<dbReference type="InterPro" id="IPR001650">
    <property type="entry name" value="Helicase_C-like"/>
</dbReference>
<evidence type="ECO:0000256" key="2">
    <source>
        <dbReference type="ARBA" id="ARBA00022801"/>
    </source>
</evidence>
<dbReference type="Proteomes" id="UP000188318">
    <property type="component" value="Unassembled WGS sequence"/>
</dbReference>
<keyword evidence="3" id="KW-0347">Helicase</keyword>
<dbReference type="PROSITE" id="PS51194">
    <property type="entry name" value="HELICASE_CTER"/>
    <property type="match status" value="1"/>
</dbReference>
<sequence>MADSKKLLTWYNDVYSRTVDLVGDYAGSELFIIEGDSLLLHCFTDDQLQFSNGFQLLHATYIVERFLANLRQRNCNFHIVFFSDHSNVSIPPHAAEASRPKYSLAREAILQHLLQNAPDSVPAMRVKCFDTYDSQEFRDYLAAEGVYFLMCHDGALIERNQDETESLKSVGNFEDLKVSDDSDGGSEETVEHAPPTICPTSVILRSMICWFIAYGYNISLLNSLECRDTKVFTTILEGWAEVARGIYHVELVELQSPKNLRLSEFDIEESSTPDIQTGHGHVKARLIAQRSFANSSSTELMLRKFMKIIDSTCQTLTQREWVSVLTTSALLKSDSFEANGTVAICALLLHTVILGECKLDDRVYNPAGCTGEFSLVQYAEMARDFITAPLWQEAVRTRSIYCDLADLIDGRLFLQILEICRDSTRELAFGQSVLAKFSVLTSLVECLCGSEVSGTIIINKADKKTASGNRRAKASLKNLPNGQKKPSNGVLPFNNPVFDPHLRPISLVVDESATEMSDPVASRNFEEMSHWHNHKRPLDKRNEVPMSEKLLRRNQFFMAEITKYAASLTNAAGGILEPETVFLKPEKYLSCQPTIEGTTRVTETPENLQLKVNGTKQRSRPKPSGVSVKSQAAIQVQEKRHLANARQLKAWGNKCQGFEKEKSLTRRYLKAREYLISLEKEKRYLVEVEVLAYLVSTLVQLWKQKCASNEQNKSLSIVALIWYTILQISKAKQGVTDEVGHYIQDTIKVLNLPALDLSPNSTGKLSFEFTSLASSKPNLGIRLSPVEFQLVHAGPYFDRNMDSAPDPRVHDFEPDRWQREILDQIDAKASLFVVAPTSAGKTFISFYAMKQVLEDSNDGVLVYVAPTKALVNQIAAEVQARFSKSFKHAGKSVWAIHTRDYRINDPAGCQVLITVPHILQIMLLAPSNANSWSSRVKRIIFDEVHCIGQAEDGVVWEQLLLLAPCPIIALSATVGNPEEFNKWLSLTQKANGCDLKMIEHKARWSDLRKFKYNPPSAFVFKGLSDVTDMAALGLDGCPHMSFIHPVTSLINRSRGIPDDLTLEPRDCWTLWKAMNKYKTEKFPLDQTLNPSVALPTIISKASVLEWEAKLKTVLKTWLNNLDSPFDAVLEELSPKHQSDKNFDVQVSSGVSSELDTPRKVRNTSILDTTLPLICSLHDQGALPALFFNYDRGWCEKICQEILSELQKSEAHWKASSSAWAQKVAEWETWKKVEDKRARQKLPTRKTGRGESVSKEEQMRDMTAEESSWHASFNPEGPDPRFCLADIKKLATSEFEEYAEELTRREVPQWLIDALKRGIGVHHAGMNRKYRQVCEILFRKGYLRVVIATGTLALGINMPCKTVVFSGDSVFLTALGFRQAAGRAGRRGFDFLGNVVFQCISHSKVCRLLSSKLPSLNGHFPITTSLVLRLFILLQKSERAPFAVKAINSILSCPRIYLGGPESKHTVLHHLRFSIEYLRRNYLLDTNGLPLNFAGTVAHLYYTENSSFAFHALLREGYFHRICKDIIKKPENVVLTLMLVMSHLFGRQYLRPAVLDRLRMSRKKPTSVVVLPSMPKQAAEILRSHNKKTLEIYSAYVTTFVEQHVKDRDCFLPLTQTKCGGDKSPGEISHLLPITPPTRVTSSFVALSGHKDEWRSISDLSQKVRSGVWLERAVVPYVGLFPEEGKQALNAYLYDFFKHGNVEALEKENMIRRGDIWFLLNDFSLVLATIVTSFENFLKLSPNTDLDLLDVAGSGDNHELDLDDGLIDASQSSPGKATKPAGRISIAIQPKPKTPFSSGLTAKPKKPKVADSWEDELSDRDPSEDVDKISKEPGKSIANTQQQKGKGYNNVASAQCNSENTREFDEKGFLEVLKAFKMLQADFNAKFKAMWA</sequence>
<dbReference type="InterPro" id="IPR055124">
    <property type="entry name" value="PIN-like_DDX60"/>
</dbReference>
<evidence type="ECO:0000256" key="5">
    <source>
        <dbReference type="SAM" id="MobiDB-lite"/>
    </source>
</evidence>
<dbReference type="Pfam" id="PF00270">
    <property type="entry name" value="DEAD"/>
    <property type="match status" value="1"/>
</dbReference>